<dbReference type="EMBL" id="MZNU01000266">
    <property type="protein sequence ID" value="OWP01606.1"/>
    <property type="molecule type" value="Genomic_DNA"/>
</dbReference>
<sequence length="150" mass="16175">MRSPSEDWDCVHGTLLQSGLCGRSSNGKHLNRIPRRQHTVRATGGRQAAVARALGASADVETPGLLLPAGSGERARRPETVVESVCRRPGHAGGHVAVWHEPCARTGSRASSPVRSAVRARDTRTWSRRDPISRSRRASYARSPTAASPR</sequence>
<keyword evidence="3" id="KW-1185">Reference proteome</keyword>
<evidence type="ECO:0000313" key="3">
    <source>
        <dbReference type="Proteomes" id="UP000242519"/>
    </source>
</evidence>
<evidence type="ECO:0000313" key="2">
    <source>
        <dbReference type="EMBL" id="OWP01606.1"/>
    </source>
</evidence>
<name>A0A218Z2X6_9HELO</name>
<dbReference type="Proteomes" id="UP000242519">
    <property type="component" value="Unassembled WGS sequence"/>
</dbReference>
<keyword evidence="2" id="KW-0378">Hydrolase</keyword>
<accession>A0A218Z2X6</accession>
<feature type="compositionally biased region" description="Low complexity" evidence="1">
    <location>
        <begin position="140"/>
        <end position="150"/>
    </location>
</feature>
<feature type="compositionally biased region" description="Basic and acidic residues" evidence="1">
    <location>
        <begin position="119"/>
        <end position="133"/>
    </location>
</feature>
<dbReference type="GO" id="GO:0016787">
    <property type="term" value="F:hydrolase activity"/>
    <property type="evidence" value="ECO:0007669"/>
    <property type="project" value="UniProtKB-KW"/>
</dbReference>
<comment type="caution">
    <text evidence="2">The sequence shown here is derived from an EMBL/GenBank/DDBJ whole genome shotgun (WGS) entry which is preliminary data.</text>
</comment>
<dbReference type="InParanoid" id="A0A218Z2X6"/>
<feature type="region of interest" description="Disordered" evidence="1">
    <location>
        <begin position="105"/>
        <end position="150"/>
    </location>
</feature>
<organism evidence="2 3">
    <name type="scientific">Diplocarpon coronariae</name>
    <dbReference type="NCBI Taxonomy" id="2795749"/>
    <lineage>
        <taxon>Eukaryota</taxon>
        <taxon>Fungi</taxon>
        <taxon>Dikarya</taxon>
        <taxon>Ascomycota</taxon>
        <taxon>Pezizomycotina</taxon>
        <taxon>Leotiomycetes</taxon>
        <taxon>Helotiales</taxon>
        <taxon>Drepanopezizaceae</taxon>
        <taxon>Diplocarpon</taxon>
    </lineage>
</organism>
<gene>
    <name evidence="2" type="ORF">B2J93_2122</name>
</gene>
<evidence type="ECO:0000256" key="1">
    <source>
        <dbReference type="SAM" id="MobiDB-lite"/>
    </source>
</evidence>
<reference evidence="2 3" key="1">
    <citation type="submission" date="2017-04" db="EMBL/GenBank/DDBJ databases">
        <title>Draft genome sequence of Marssonina coronaria NL1: causal agent of apple blotch.</title>
        <authorList>
            <person name="Cheng Q."/>
        </authorList>
    </citation>
    <scope>NUCLEOTIDE SEQUENCE [LARGE SCALE GENOMIC DNA]</scope>
    <source>
        <strain evidence="2 3">NL1</strain>
    </source>
</reference>
<feature type="compositionally biased region" description="Low complexity" evidence="1">
    <location>
        <begin position="108"/>
        <end position="117"/>
    </location>
</feature>
<proteinExistence type="predicted"/>
<protein>
    <submittedName>
        <fullName evidence="2">Metal-dependent hydrolase</fullName>
    </submittedName>
</protein>
<dbReference type="AlphaFoldDB" id="A0A218Z2X6"/>